<keyword evidence="3" id="KW-1185">Reference proteome</keyword>
<sequence length="54" mass="6379">MASENDMSSSLFFAPKTGIPSERKQREKKILCRRKIPRERERKKVSISRMVDAR</sequence>
<dbReference type="EMBL" id="CAWUPB010001173">
    <property type="protein sequence ID" value="CAK7346018.1"/>
    <property type="molecule type" value="Genomic_DNA"/>
</dbReference>
<accession>A0AAV1S593</accession>
<reference evidence="2 3" key="1">
    <citation type="submission" date="2024-01" db="EMBL/GenBank/DDBJ databases">
        <authorList>
            <person name="Waweru B."/>
        </authorList>
    </citation>
    <scope>NUCLEOTIDE SEQUENCE [LARGE SCALE GENOMIC DNA]</scope>
</reference>
<proteinExistence type="predicted"/>
<name>A0AAV1S593_9ROSI</name>
<feature type="compositionally biased region" description="Basic and acidic residues" evidence="1">
    <location>
        <begin position="21"/>
        <end position="30"/>
    </location>
</feature>
<protein>
    <submittedName>
        <fullName evidence="2">Uncharacterized protein</fullName>
    </submittedName>
</protein>
<gene>
    <name evidence="2" type="ORF">DCAF_LOCUS18685</name>
</gene>
<feature type="region of interest" description="Disordered" evidence="1">
    <location>
        <begin position="1"/>
        <end position="54"/>
    </location>
</feature>
<dbReference type="AlphaFoldDB" id="A0AAV1S593"/>
<evidence type="ECO:0000313" key="2">
    <source>
        <dbReference type="EMBL" id="CAK7346018.1"/>
    </source>
</evidence>
<evidence type="ECO:0000313" key="3">
    <source>
        <dbReference type="Proteomes" id="UP001314170"/>
    </source>
</evidence>
<evidence type="ECO:0000256" key="1">
    <source>
        <dbReference type="SAM" id="MobiDB-lite"/>
    </source>
</evidence>
<dbReference type="Proteomes" id="UP001314170">
    <property type="component" value="Unassembled WGS sequence"/>
</dbReference>
<organism evidence="2 3">
    <name type="scientific">Dovyalis caffra</name>
    <dbReference type="NCBI Taxonomy" id="77055"/>
    <lineage>
        <taxon>Eukaryota</taxon>
        <taxon>Viridiplantae</taxon>
        <taxon>Streptophyta</taxon>
        <taxon>Embryophyta</taxon>
        <taxon>Tracheophyta</taxon>
        <taxon>Spermatophyta</taxon>
        <taxon>Magnoliopsida</taxon>
        <taxon>eudicotyledons</taxon>
        <taxon>Gunneridae</taxon>
        <taxon>Pentapetalae</taxon>
        <taxon>rosids</taxon>
        <taxon>fabids</taxon>
        <taxon>Malpighiales</taxon>
        <taxon>Salicaceae</taxon>
        <taxon>Flacourtieae</taxon>
        <taxon>Dovyalis</taxon>
    </lineage>
</organism>
<comment type="caution">
    <text evidence="2">The sequence shown here is derived from an EMBL/GenBank/DDBJ whole genome shotgun (WGS) entry which is preliminary data.</text>
</comment>
<feature type="compositionally biased region" description="Polar residues" evidence="1">
    <location>
        <begin position="1"/>
        <end position="11"/>
    </location>
</feature>